<dbReference type="CDD" id="cd22054">
    <property type="entry name" value="NAC_NACA"/>
    <property type="match status" value="1"/>
</dbReference>
<dbReference type="AlphaFoldDB" id="A0A0W4ZD77"/>
<feature type="region of interest" description="Disordered" evidence="5">
    <location>
        <begin position="1"/>
        <end position="39"/>
    </location>
</feature>
<accession>A0A0W4ZD77</accession>
<dbReference type="InterPro" id="IPR016641">
    <property type="entry name" value="EGD2/NACA0like"/>
</dbReference>
<dbReference type="Gene3D" id="2.20.70.30">
    <property type="entry name" value="Nascent polypeptide-associated complex domain"/>
    <property type="match status" value="1"/>
</dbReference>
<dbReference type="STRING" id="1408657.A0A0W4ZD77"/>
<feature type="domain" description="NAC-A/B" evidence="6">
    <location>
        <begin position="46"/>
        <end position="73"/>
    </location>
</feature>
<keyword evidence="9" id="KW-1185">Reference proteome</keyword>
<evidence type="ECO:0000313" key="8">
    <source>
        <dbReference type="EMBL" id="KTW26307.1"/>
    </source>
</evidence>
<dbReference type="OrthoDB" id="1875589at2759"/>
<dbReference type="InterPro" id="IPR002715">
    <property type="entry name" value="Nas_poly-pep-assoc_cplx_dom"/>
</dbReference>
<evidence type="ECO:0000256" key="3">
    <source>
        <dbReference type="ARBA" id="ARBA00014437"/>
    </source>
</evidence>
<dbReference type="GO" id="GO:0005854">
    <property type="term" value="C:nascent polypeptide-associated complex"/>
    <property type="evidence" value="ECO:0007669"/>
    <property type="project" value="InterPro"/>
</dbReference>
<dbReference type="Gene3D" id="1.10.8.10">
    <property type="entry name" value="DNA helicase RuvA subunit, C-terminal domain"/>
    <property type="match status" value="1"/>
</dbReference>
<feature type="compositionally biased region" description="Acidic residues" evidence="5">
    <location>
        <begin position="107"/>
        <end position="119"/>
    </location>
</feature>
<evidence type="ECO:0000256" key="5">
    <source>
        <dbReference type="SAM" id="MobiDB-lite"/>
    </source>
</evidence>
<dbReference type="CDD" id="cd14358">
    <property type="entry name" value="UBA_NAC_euk"/>
    <property type="match status" value="1"/>
</dbReference>
<proteinExistence type="inferred from homology"/>
<dbReference type="Proteomes" id="UP000053447">
    <property type="component" value="Unassembled WGS sequence"/>
</dbReference>
<protein>
    <recommendedName>
        <fullName evidence="3">Nascent polypeptide-associated complex subunit alpha</fullName>
    </recommendedName>
    <alternativeName>
        <fullName evidence="4">Alpha-NAC</fullName>
    </alternativeName>
</protein>
<organism evidence="8 9">
    <name type="scientific">Pneumocystis jirovecii (strain RU7)</name>
    <name type="common">Human pneumocystis pneumonia agent</name>
    <dbReference type="NCBI Taxonomy" id="1408657"/>
    <lineage>
        <taxon>Eukaryota</taxon>
        <taxon>Fungi</taxon>
        <taxon>Dikarya</taxon>
        <taxon>Ascomycota</taxon>
        <taxon>Taphrinomycotina</taxon>
        <taxon>Pneumocystomycetes</taxon>
        <taxon>Pneumocystaceae</taxon>
        <taxon>Pneumocystis</taxon>
    </lineage>
</organism>
<comment type="subcellular location">
    <subcellularLocation>
        <location evidence="1">Cytoplasm</location>
    </subcellularLocation>
</comment>
<dbReference type="RefSeq" id="XP_018228010.1">
    <property type="nucleotide sequence ID" value="XM_018375868.1"/>
</dbReference>
<dbReference type="FunFam" id="1.10.8.10:FF:000006">
    <property type="entry name" value="Putative nascent polypeptide-associated complex subunit alpha"/>
    <property type="match status" value="1"/>
</dbReference>
<evidence type="ECO:0000256" key="4">
    <source>
        <dbReference type="ARBA" id="ARBA00030300"/>
    </source>
</evidence>
<dbReference type="Pfam" id="PF01849">
    <property type="entry name" value="NAC"/>
    <property type="match status" value="1"/>
</dbReference>
<dbReference type="InterPro" id="IPR038187">
    <property type="entry name" value="NAC_A/B_dom_sf"/>
</dbReference>
<sequence length="159" mass="17146">MVKPKENSDCNSSKHPPEPENDSSSSSDTDPANIPSDIPAGSNIQTLFVVINPEVYKMPSSDIYIVFGQIKVEDIGSRDQLTAAQQLAHSASVPPKASLDTPKDSLPEDDDAVDLDDTDLSPKDIELVMDQTKVSRARAVRALRENDGDIVNAIMSIAI</sequence>
<gene>
    <name evidence="8" type="ORF">T551_03605</name>
</gene>
<dbReference type="GeneID" id="28942123"/>
<evidence type="ECO:0000313" key="9">
    <source>
        <dbReference type="Proteomes" id="UP000053447"/>
    </source>
</evidence>
<comment type="similarity">
    <text evidence="2">Belongs to the NAC-alpha family.</text>
</comment>
<evidence type="ECO:0000259" key="6">
    <source>
        <dbReference type="Pfam" id="PF01849"/>
    </source>
</evidence>
<dbReference type="Pfam" id="PF19026">
    <property type="entry name" value="UBA_HYPK"/>
    <property type="match status" value="1"/>
</dbReference>
<reference evidence="9" key="1">
    <citation type="journal article" date="2016" name="Nat. Commun.">
        <title>Genome analysis of three Pneumocystis species reveals adaptation mechanisms to life exclusively in mammalian hosts.</title>
        <authorList>
            <person name="Ma L."/>
            <person name="Chen Z."/>
            <person name="Huang D.W."/>
            <person name="Kutty G."/>
            <person name="Ishihara M."/>
            <person name="Wang H."/>
            <person name="Abouelleil A."/>
            <person name="Bishop L."/>
            <person name="Davey E."/>
            <person name="Deng R."/>
            <person name="Deng X."/>
            <person name="Fan L."/>
            <person name="Fantoni G."/>
            <person name="Fitzgerald M."/>
            <person name="Gogineni E."/>
            <person name="Goldberg J.M."/>
            <person name="Handley G."/>
            <person name="Hu X."/>
            <person name="Huber C."/>
            <person name="Jiao X."/>
            <person name="Jones K."/>
            <person name="Levin J.Z."/>
            <person name="Liu Y."/>
            <person name="Macdonald P."/>
            <person name="Melnikov A."/>
            <person name="Raley C."/>
            <person name="Sassi M."/>
            <person name="Sherman B.T."/>
            <person name="Song X."/>
            <person name="Sykes S."/>
            <person name="Tran B."/>
            <person name="Walsh L."/>
            <person name="Xia Y."/>
            <person name="Yang J."/>
            <person name="Young S."/>
            <person name="Zeng Q."/>
            <person name="Zheng X."/>
            <person name="Stephens R."/>
            <person name="Nusbaum C."/>
            <person name="Birren B.W."/>
            <person name="Azadi P."/>
            <person name="Lempicki R.A."/>
            <person name="Cuomo C.A."/>
            <person name="Kovacs J.A."/>
        </authorList>
    </citation>
    <scope>NUCLEOTIDE SEQUENCE [LARGE SCALE GENOMIC DNA]</scope>
    <source>
        <strain evidence="9">RU7</strain>
    </source>
</reference>
<evidence type="ECO:0000256" key="2">
    <source>
        <dbReference type="ARBA" id="ARBA00009882"/>
    </source>
</evidence>
<evidence type="ECO:0000259" key="7">
    <source>
        <dbReference type="Pfam" id="PF19026"/>
    </source>
</evidence>
<feature type="region of interest" description="Disordered" evidence="5">
    <location>
        <begin position="86"/>
        <end position="119"/>
    </location>
</feature>
<feature type="domain" description="Nascent polypeptide-associated complex subunit alpha-like UBA" evidence="7">
    <location>
        <begin position="120"/>
        <end position="156"/>
    </location>
</feature>
<name>A0A0W4ZD77_PNEJ7</name>
<dbReference type="VEuPathDB" id="FungiDB:T551_03605"/>
<comment type="caution">
    <text evidence="8">The sequence shown here is derived from an EMBL/GenBank/DDBJ whole genome shotgun (WGS) entry which is preliminary data.</text>
</comment>
<dbReference type="InterPro" id="IPR044034">
    <property type="entry name" value="NAC-like_UBA"/>
</dbReference>
<dbReference type="EMBL" id="LFWA01000018">
    <property type="protein sequence ID" value="KTW26307.1"/>
    <property type="molecule type" value="Genomic_DNA"/>
</dbReference>
<dbReference type="PANTHER" id="PTHR21713">
    <property type="entry name" value="NASCENT POLYPEPTIDE ASSOCIATED COMPLEX ALPHA SUBUNIT-RELATED"/>
    <property type="match status" value="1"/>
</dbReference>
<evidence type="ECO:0000256" key="1">
    <source>
        <dbReference type="ARBA" id="ARBA00004496"/>
    </source>
</evidence>